<evidence type="ECO:0000256" key="1">
    <source>
        <dbReference type="SAM" id="MobiDB-lite"/>
    </source>
</evidence>
<feature type="region of interest" description="Disordered" evidence="1">
    <location>
        <begin position="56"/>
        <end position="119"/>
    </location>
</feature>
<dbReference type="VEuPathDB" id="VectorBase:AATE001026"/>
<reference evidence="2" key="1">
    <citation type="submission" date="2022-08" db="UniProtKB">
        <authorList>
            <consortium name="EnsemblMetazoa"/>
        </authorList>
    </citation>
    <scope>IDENTIFICATION</scope>
    <source>
        <strain evidence="2">EBRO</strain>
    </source>
</reference>
<feature type="compositionally biased region" description="Low complexity" evidence="1">
    <location>
        <begin position="154"/>
        <end position="172"/>
    </location>
</feature>
<organism evidence="2">
    <name type="scientific">Anopheles atroparvus</name>
    <name type="common">European mosquito</name>
    <dbReference type="NCBI Taxonomy" id="41427"/>
    <lineage>
        <taxon>Eukaryota</taxon>
        <taxon>Metazoa</taxon>
        <taxon>Ecdysozoa</taxon>
        <taxon>Arthropoda</taxon>
        <taxon>Hexapoda</taxon>
        <taxon>Insecta</taxon>
        <taxon>Pterygota</taxon>
        <taxon>Neoptera</taxon>
        <taxon>Endopterygota</taxon>
        <taxon>Diptera</taxon>
        <taxon>Nematocera</taxon>
        <taxon>Culicoidea</taxon>
        <taxon>Culicidae</taxon>
        <taxon>Anophelinae</taxon>
        <taxon>Anopheles</taxon>
    </lineage>
</organism>
<dbReference type="EnsemblMetazoa" id="AATE001026-RA">
    <property type="protein sequence ID" value="AATE001026-PA.1"/>
    <property type="gene ID" value="AATE001026"/>
</dbReference>
<name>A0A182IKT3_ANOAO</name>
<accession>A0A182IKT3</accession>
<evidence type="ECO:0000313" key="2">
    <source>
        <dbReference type="EnsemblMetazoa" id="AATE001026-PA.1"/>
    </source>
</evidence>
<feature type="region of interest" description="Disordered" evidence="1">
    <location>
        <begin position="153"/>
        <end position="172"/>
    </location>
</feature>
<dbReference type="AlphaFoldDB" id="A0A182IKT3"/>
<dbReference type="STRING" id="41427.A0A182IKT3"/>
<sequence>LCAVVVLVFGSSEFAARELSMASPFSNLRLPTLPNGVGMPEPCGMEDQASLHNHQLPRRNSELPPGKRQSPLKLSIPTPRSSFSSGSSSEGPRQAATAPVLGGQMPNFAPRSTSPRLNDFHQATFSDFDSLDSPMLQLSPEHSPIMTQLMTEVTSPGTASSQGSSSNGSSMSRFMRFSPALHHHASGNMMTSFPSERSSKSEEYLRVAWRPAWEANRHSKLTTARCGAL</sequence>
<proteinExistence type="predicted"/>
<feature type="compositionally biased region" description="Polar residues" evidence="1">
    <location>
        <begin position="110"/>
        <end position="119"/>
    </location>
</feature>
<protein>
    <submittedName>
        <fullName evidence="2">Uncharacterized protein</fullName>
    </submittedName>
</protein>